<proteinExistence type="predicted"/>
<dbReference type="Pfam" id="PF13377">
    <property type="entry name" value="Peripla_BP_3"/>
    <property type="match status" value="1"/>
</dbReference>
<dbReference type="InterPro" id="IPR046335">
    <property type="entry name" value="LacI/GalR-like_sensor"/>
</dbReference>
<dbReference type="Gene3D" id="3.40.50.2300">
    <property type="match status" value="2"/>
</dbReference>
<dbReference type="PANTHER" id="PTHR30146:SF138">
    <property type="entry name" value="TRANSCRIPTIONAL REGULATORY PROTEIN"/>
    <property type="match status" value="1"/>
</dbReference>
<dbReference type="CDD" id="cd06289">
    <property type="entry name" value="PBP1_MalI-like"/>
    <property type="match status" value="1"/>
</dbReference>
<feature type="domain" description="HTH lacI-type" evidence="4">
    <location>
        <begin position="5"/>
        <end position="59"/>
    </location>
</feature>
<dbReference type="OrthoDB" id="7811243at2"/>
<evidence type="ECO:0000313" key="5">
    <source>
        <dbReference type="EMBL" id="AWI85938.1"/>
    </source>
</evidence>
<dbReference type="SUPFAM" id="SSF47413">
    <property type="entry name" value="lambda repressor-like DNA-binding domains"/>
    <property type="match status" value="1"/>
</dbReference>
<dbReference type="GO" id="GO:0000976">
    <property type="term" value="F:transcription cis-regulatory region binding"/>
    <property type="evidence" value="ECO:0007669"/>
    <property type="project" value="TreeGrafter"/>
</dbReference>
<dbReference type="PANTHER" id="PTHR30146">
    <property type="entry name" value="LACI-RELATED TRANSCRIPTIONAL REPRESSOR"/>
    <property type="match status" value="1"/>
</dbReference>
<geneLocation type="plasmid" evidence="5 6">
    <name>unnamed1</name>
</geneLocation>
<gene>
    <name evidence="5" type="ORF">CEW88_19385</name>
</gene>
<evidence type="ECO:0000256" key="1">
    <source>
        <dbReference type="ARBA" id="ARBA00023015"/>
    </source>
</evidence>
<dbReference type="SUPFAM" id="SSF53822">
    <property type="entry name" value="Periplasmic binding protein-like I"/>
    <property type="match status" value="1"/>
</dbReference>
<dbReference type="InterPro" id="IPR010982">
    <property type="entry name" value="Lambda_DNA-bd_dom_sf"/>
</dbReference>
<organism evidence="5 6">
    <name type="scientific">Alloyangia pacifica</name>
    <dbReference type="NCBI Taxonomy" id="311180"/>
    <lineage>
        <taxon>Bacteria</taxon>
        <taxon>Pseudomonadati</taxon>
        <taxon>Pseudomonadota</taxon>
        <taxon>Alphaproteobacteria</taxon>
        <taxon>Rhodobacterales</taxon>
        <taxon>Roseobacteraceae</taxon>
        <taxon>Alloyangia</taxon>
    </lineage>
</organism>
<protein>
    <submittedName>
        <fullName evidence="5">LacI family transcriptional regulator</fullName>
    </submittedName>
</protein>
<dbReference type="CDD" id="cd01392">
    <property type="entry name" value="HTH_LacI"/>
    <property type="match status" value="1"/>
</dbReference>
<dbReference type="KEGG" id="ypac:CEW88_19385"/>
<keyword evidence="5" id="KW-0614">Plasmid</keyword>
<dbReference type="SMART" id="SM00354">
    <property type="entry name" value="HTH_LACI"/>
    <property type="match status" value="1"/>
</dbReference>
<sequence>MTKRTTLRDIAEELGLSVSSVSLALRAHPRIPAATAESVRQAAVRLGYIYNRAAADLRRAESHLVAVCLSDLSNPVFNEFLVQIEDELCTRDRKVFLGVARESLDQQRRFLQTALEHGVGGIVLCPVHGTGPTDLDVLLPRGPGATPIVPTAIFSRQVEGVALPQFVNDDPLAGRLAAECMIEAGHRRIGWIGGGQDTSTARGRFGGFRAALKEAGLPPPLVRHGPTSRAFGRSAALDLLRETDAPTGLVCFSDLVAFGVLAAIRELGLEPGREVSLIGCDDMDEAAFTWPGLTTVAVDKSEIGRAAARCLLGESPAQVSVLPPALIRRGTVGPAPR</sequence>
<keyword evidence="2" id="KW-0238">DNA-binding</keyword>
<reference evidence="5 6" key="1">
    <citation type="submission" date="2017-06" db="EMBL/GenBank/DDBJ databases">
        <title>Yangia sp. YSBP01 complete genome sequence.</title>
        <authorList>
            <person name="Woo J.-H."/>
            <person name="Kim H.-S."/>
        </authorList>
    </citation>
    <scope>NUCLEOTIDE SEQUENCE [LARGE SCALE GENOMIC DNA]</scope>
    <source>
        <strain evidence="5 6">YSBP01</strain>
        <plasmid evidence="5 6">unnamed1</plasmid>
    </source>
</reference>
<evidence type="ECO:0000259" key="4">
    <source>
        <dbReference type="PROSITE" id="PS50932"/>
    </source>
</evidence>
<keyword evidence="1" id="KW-0805">Transcription regulation</keyword>
<accession>A0A2U8HJJ7</accession>
<dbReference type="Gene3D" id="1.10.260.40">
    <property type="entry name" value="lambda repressor-like DNA-binding domains"/>
    <property type="match status" value="1"/>
</dbReference>
<dbReference type="AlphaFoldDB" id="A0A2U8HJJ7"/>
<dbReference type="RefSeq" id="WP_108970040.1">
    <property type="nucleotide sequence ID" value="NZ_CP022191.1"/>
</dbReference>
<dbReference type="PROSITE" id="PS50932">
    <property type="entry name" value="HTH_LACI_2"/>
    <property type="match status" value="1"/>
</dbReference>
<keyword evidence="3" id="KW-0804">Transcription</keyword>
<dbReference type="Proteomes" id="UP000244915">
    <property type="component" value="Plasmid unnamed1"/>
</dbReference>
<dbReference type="Pfam" id="PF00356">
    <property type="entry name" value="LacI"/>
    <property type="match status" value="1"/>
</dbReference>
<dbReference type="InterPro" id="IPR028082">
    <property type="entry name" value="Peripla_BP_I"/>
</dbReference>
<dbReference type="InterPro" id="IPR000843">
    <property type="entry name" value="HTH_LacI"/>
</dbReference>
<evidence type="ECO:0000256" key="2">
    <source>
        <dbReference type="ARBA" id="ARBA00023125"/>
    </source>
</evidence>
<dbReference type="EMBL" id="CP022191">
    <property type="protein sequence ID" value="AWI85938.1"/>
    <property type="molecule type" value="Genomic_DNA"/>
</dbReference>
<name>A0A2U8HJJ7_9RHOB</name>
<evidence type="ECO:0000256" key="3">
    <source>
        <dbReference type="ARBA" id="ARBA00023163"/>
    </source>
</evidence>
<evidence type="ECO:0000313" key="6">
    <source>
        <dbReference type="Proteomes" id="UP000244915"/>
    </source>
</evidence>
<dbReference type="GO" id="GO:0003700">
    <property type="term" value="F:DNA-binding transcription factor activity"/>
    <property type="evidence" value="ECO:0007669"/>
    <property type="project" value="TreeGrafter"/>
</dbReference>